<proteinExistence type="predicted"/>
<organism evidence="1">
    <name type="scientific">Anguilla anguilla</name>
    <name type="common">European freshwater eel</name>
    <name type="synonym">Muraena anguilla</name>
    <dbReference type="NCBI Taxonomy" id="7936"/>
    <lineage>
        <taxon>Eukaryota</taxon>
        <taxon>Metazoa</taxon>
        <taxon>Chordata</taxon>
        <taxon>Craniata</taxon>
        <taxon>Vertebrata</taxon>
        <taxon>Euteleostomi</taxon>
        <taxon>Actinopterygii</taxon>
        <taxon>Neopterygii</taxon>
        <taxon>Teleostei</taxon>
        <taxon>Anguilliformes</taxon>
        <taxon>Anguillidae</taxon>
        <taxon>Anguilla</taxon>
    </lineage>
</organism>
<accession>A0A0E9XQX9</accession>
<sequence length="33" mass="3722">MKSVVIARLRHKEREGGVGVNEMHLQVVFNSNS</sequence>
<dbReference type="EMBL" id="GBXM01003528">
    <property type="protein sequence ID" value="JAI05050.1"/>
    <property type="molecule type" value="Transcribed_RNA"/>
</dbReference>
<reference evidence="1" key="2">
    <citation type="journal article" date="2015" name="Fish Shellfish Immunol.">
        <title>Early steps in the European eel (Anguilla anguilla)-Vibrio vulnificus interaction in the gills: Role of the RtxA13 toxin.</title>
        <authorList>
            <person name="Callol A."/>
            <person name="Pajuelo D."/>
            <person name="Ebbesson L."/>
            <person name="Teles M."/>
            <person name="MacKenzie S."/>
            <person name="Amaro C."/>
        </authorList>
    </citation>
    <scope>NUCLEOTIDE SEQUENCE</scope>
</reference>
<dbReference type="AlphaFoldDB" id="A0A0E9XQX9"/>
<name>A0A0E9XQX9_ANGAN</name>
<evidence type="ECO:0000313" key="1">
    <source>
        <dbReference type="EMBL" id="JAI05050.1"/>
    </source>
</evidence>
<protein>
    <submittedName>
        <fullName evidence="1">Uncharacterized protein</fullName>
    </submittedName>
</protein>
<reference evidence="1" key="1">
    <citation type="submission" date="2014-11" db="EMBL/GenBank/DDBJ databases">
        <authorList>
            <person name="Amaro Gonzalez C."/>
        </authorList>
    </citation>
    <scope>NUCLEOTIDE SEQUENCE</scope>
</reference>